<evidence type="ECO:0000256" key="6">
    <source>
        <dbReference type="ARBA" id="ARBA00022832"/>
    </source>
</evidence>
<dbReference type="CDD" id="cd00830">
    <property type="entry name" value="KAS_III"/>
    <property type="match status" value="1"/>
</dbReference>
<dbReference type="GO" id="GO:0006633">
    <property type="term" value="P:fatty acid biosynthetic process"/>
    <property type="evidence" value="ECO:0007669"/>
    <property type="project" value="UniProtKB-KW"/>
</dbReference>
<dbReference type="NCBIfam" id="NF006829">
    <property type="entry name" value="PRK09352.1"/>
    <property type="match status" value="1"/>
</dbReference>
<keyword evidence="7" id="KW-0443">Lipid metabolism</keyword>
<dbReference type="InterPro" id="IPR004655">
    <property type="entry name" value="FabH"/>
</dbReference>
<protein>
    <submittedName>
        <fullName evidence="12">Unannotated protein</fullName>
    </submittedName>
</protein>
<feature type="domain" description="Beta-ketoacyl-[acyl-carrier-protein] synthase III N-terminal" evidence="11">
    <location>
        <begin position="110"/>
        <end position="187"/>
    </location>
</feature>
<evidence type="ECO:0000256" key="7">
    <source>
        <dbReference type="ARBA" id="ARBA00023098"/>
    </source>
</evidence>
<dbReference type="InterPro" id="IPR016039">
    <property type="entry name" value="Thiolase-like"/>
</dbReference>
<dbReference type="GO" id="GO:0004315">
    <property type="term" value="F:3-oxoacyl-[acyl-carrier-protein] synthase activity"/>
    <property type="evidence" value="ECO:0007669"/>
    <property type="project" value="InterPro"/>
</dbReference>
<dbReference type="PANTHER" id="PTHR43091:SF2">
    <property type="entry name" value="BETA-KETOACYL-[ACYL-CARRIER-PROTEIN] SYNTHASE III 2"/>
    <property type="match status" value="1"/>
</dbReference>
<evidence type="ECO:0000256" key="9">
    <source>
        <dbReference type="ARBA" id="ARBA00023315"/>
    </source>
</evidence>
<evidence type="ECO:0000256" key="1">
    <source>
        <dbReference type="ARBA" id="ARBA00005189"/>
    </source>
</evidence>
<dbReference type="Pfam" id="PF08541">
    <property type="entry name" value="ACP_syn_III_C"/>
    <property type="match status" value="1"/>
</dbReference>
<evidence type="ECO:0000256" key="3">
    <source>
        <dbReference type="ARBA" id="ARBA00022490"/>
    </source>
</evidence>
<evidence type="ECO:0000256" key="8">
    <source>
        <dbReference type="ARBA" id="ARBA00023160"/>
    </source>
</evidence>
<dbReference type="Pfam" id="PF08545">
    <property type="entry name" value="ACP_syn_III"/>
    <property type="match status" value="1"/>
</dbReference>
<keyword evidence="8" id="KW-0275">Fatty acid biosynthesis</keyword>
<dbReference type="EMBL" id="CAEZUN010000238">
    <property type="protein sequence ID" value="CAB4614027.1"/>
    <property type="molecule type" value="Genomic_DNA"/>
</dbReference>
<evidence type="ECO:0000313" key="12">
    <source>
        <dbReference type="EMBL" id="CAB4614027.1"/>
    </source>
</evidence>
<keyword evidence="9" id="KW-0012">Acyltransferase</keyword>
<dbReference type="SUPFAM" id="SSF53901">
    <property type="entry name" value="Thiolase-like"/>
    <property type="match status" value="1"/>
</dbReference>
<keyword evidence="3" id="KW-0963">Cytoplasm</keyword>
<gene>
    <name evidence="12" type="ORF">UFOPK1826_01447</name>
</gene>
<feature type="domain" description="Beta-ketoacyl-[acyl-carrier-protein] synthase III C-terminal" evidence="10">
    <location>
        <begin position="225"/>
        <end position="313"/>
    </location>
</feature>
<evidence type="ECO:0000259" key="11">
    <source>
        <dbReference type="Pfam" id="PF08545"/>
    </source>
</evidence>
<evidence type="ECO:0000256" key="2">
    <source>
        <dbReference type="ARBA" id="ARBA00008642"/>
    </source>
</evidence>
<dbReference type="NCBIfam" id="TIGR00747">
    <property type="entry name" value="fabH"/>
    <property type="match status" value="1"/>
</dbReference>
<proteinExistence type="inferred from homology"/>
<comment type="pathway">
    <text evidence="1">Lipid metabolism.</text>
</comment>
<organism evidence="12">
    <name type="scientific">freshwater metagenome</name>
    <dbReference type="NCBI Taxonomy" id="449393"/>
    <lineage>
        <taxon>unclassified sequences</taxon>
        <taxon>metagenomes</taxon>
        <taxon>ecological metagenomes</taxon>
    </lineage>
</organism>
<evidence type="ECO:0000256" key="4">
    <source>
        <dbReference type="ARBA" id="ARBA00022516"/>
    </source>
</evidence>
<dbReference type="HAMAP" id="MF_01815">
    <property type="entry name" value="FabH"/>
    <property type="match status" value="1"/>
</dbReference>
<dbReference type="PANTHER" id="PTHR43091">
    <property type="entry name" value="3-OXOACYL-[ACYL-CARRIER-PROTEIN] SYNTHASE"/>
    <property type="match status" value="1"/>
</dbReference>
<name>A0A6J6HLG6_9ZZZZ</name>
<keyword evidence="4" id="KW-0444">Lipid biosynthesis</keyword>
<evidence type="ECO:0000256" key="5">
    <source>
        <dbReference type="ARBA" id="ARBA00022679"/>
    </source>
</evidence>
<keyword evidence="5" id="KW-0808">Transferase</keyword>
<sequence>MPKIPKNAVNGIITGWGRALPEKVVTNADLAKTLDTSDEWIIERTGIERRHIGGSTASLSIESGRKAIEMSGIDPSTIDALILSTTTPDRAVPATSSAVQFGLGLRCGAFDVNAACSGFVYALVAGHGLLAIGLKRVLVIGTDTLSRITDWTDRNTAILFADGSGAAVLEAVDGPGQLLGWDIDADGSLEDLLYAEIGGTLKMEGKEVFRRAVRIMVDSAEKSIAAAGLTTSDIALVAPHQANIRIIEAACKRLEISMSKVSWVGNETGNTSSASIPLALFEAADTNRLKTGDNVLLVGFGAGMTAASAVIKWTQP</sequence>
<dbReference type="Gene3D" id="3.40.47.10">
    <property type="match status" value="1"/>
</dbReference>
<comment type="similarity">
    <text evidence="2">Belongs to the thiolase-like superfamily. FabH family.</text>
</comment>
<dbReference type="AlphaFoldDB" id="A0A6J6HLG6"/>
<reference evidence="12" key="1">
    <citation type="submission" date="2020-05" db="EMBL/GenBank/DDBJ databases">
        <authorList>
            <person name="Chiriac C."/>
            <person name="Salcher M."/>
            <person name="Ghai R."/>
            <person name="Kavagutti S V."/>
        </authorList>
    </citation>
    <scope>NUCLEOTIDE SEQUENCE</scope>
</reference>
<keyword evidence="6" id="KW-0276">Fatty acid metabolism</keyword>
<dbReference type="InterPro" id="IPR013751">
    <property type="entry name" value="ACP_syn_III_N"/>
</dbReference>
<dbReference type="InterPro" id="IPR013747">
    <property type="entry name" value="ACP_syn_III_C"/>
</dbReference>
<accession>A0A6J6HLG6</accession>
<evidence type="ECO:0000259" key="10">
    <source>
        <dbReference type="Pfam" id="PF08541"/>
    </source>
</evidence>